<gene>
    <name evidence="1" type="ORF">ENR15_01485</name>
</gene>
<comment type="caution">
    <text evidence="1">The sequence shown here is derived from an EMBL/GenBank/DDBJ whole genome shotgun (WGS) entry which is preliminary data.</text>
</comment>
<proteinExistence type="predicted"/>
<reference evidence="1" key="1">
    <citation type="journal article" date="2020" name="mSystems">
        <title>Genome- and Community-Level Interaction Insights into Carbon Utilization and Element Cycling Functions of Hydrothermarchaeota in Hydrothermal Sediment.</title>
        <authorList>
            <person name="Zhou Z."/>
            <person name="Liu Y."/>
            <person name="Xu W."/>
            <person name="Pan J."/>
            <person name="Luo Z.H."/>
            <person name="Li M."/>
        </authorList>
    </citation>
    <scope>NUCLEOTIDE SEQUENCE [LARGE SCALE GENOMIC DNA]</scope>
    <source>
        <strain evidence="1">SpSt-374</strain>
    </source>
</reference>
<dbReference type="AlphaFoldDB" id="A0A7C3ZHL3"/>
<sequence>MVSLLFCHPFSETIPWHRSPVRLTSPKGVCRLDEKIRCTDMAWESEQAPYPAAVSMTLLAPTIVAKGS</sequence>
<name>A0A7C3ZHL3_9CYAN</name>
<protein>
    <submittedName>
        <fullName evidence="1">Uncharacterized protein</fullName>
    </submittedName>
</protein>
<evidence type="ECO:0000313" key="1">
    <source>
        <dbReference type="EMBL" id="HGF99362.1"/>
    </source>
</evidence>
<accession>A0A7C3ZHL3</accession>
<dbReference type="EMBL" id="DSPX01000013">
    <property type="protein sequence ID" value="HGF99362.1"/>
    <property type="molecule type" value="Genomic_DNA"/>
</dbReference>
<organism evidence="1">
    <name type="scientific">Planktothricoides sp. SpSt-374</name>
    <dbReference type="NCBI Taxonomy" id="2282167"/>
    <lineage>
        <taxon>Bacteria</taxon>
        <taxon>Bacillati</taxon>
        <taxon>Cyanobacteriota</taxon>
        <taxon>Cyanophyceae</taxon>
        <taxon>Oscillatoriophycideae</taxon>
        <taxon>Oscillatoriales</taxon>
        <taxon>Oscillatoriaceae</taxon>
        <taxon>Planktothricoides</taxon>
    </lineage>
</organism>